<reference evidence="4 5" key="1">
    <citation type="journal article" date="1998" name="Science">
        <title>Genome sequence of the nematode C. elegans: a platform for investigating biology.</title>
        <authorList>
            <consortium name="The C. elegans sequencing consortium"/>
            <person name="Sulson J.E."/>
            <person name="Waterston R."/>
        </authorList>
    </citation>
    <scope>NUCLEOTIDE SEQUENCE [LARGE SCALE GENOMIC DNA]</scope>
    <source>
        <strain evidence="4 5">Bristol N2</strain>
    </source>
</reference>
<dbReference type="WormBase" id="C01H6.2">
    <property type="protein sequence ID" value="CE36466"/>
    <property type="gene ID" value="WBGene00007252"/>
    <property type="gene designation" value="mlt-2"/>
</dbReference>
<dbReference type="Bgee" id="WBGene00007252">
    <property type="expression patterns" value="Expressed in embryo and 2 other cell types or tissues"/>
</dbReference>
<dbReference type="InterPro" id="IPR002110">
    <property type="entry name" value="Ankyrin_rpt"/>
</dbReference>
<gene>
    <name evidence="4 6" type="primary">mlt-2</name>
    <name evidence="6" type="ORF">C01H6.2</name>
    <name evidence="4" type="ORF">CELE_C01H6.2</name>
</gene>
<dbReference type="PeptideAtlas" id="Q17583"/>
<feature type="repeat" description="ANK" evidence="3">
    <location>
        <begin position="48"/>
        <end position="80"/>
    </location>
</feature>
<dbReference type="Pfam" id="PF12796">
    <property type="entry name" value="Ank_2"/>
    <property type="match status" value="2"/>
</dbReference>
<dbReference type="Proteomes" id="UP000001940">
    <property type="component" value="Chromosome I"/>
</dbReference>
<keyword evidence="1" id="KW-0677">Repeat</keyword>
<feature type="repeat" description="ANK" evidence="3">
    <location>
        <begin position="273"/>
        <end position="306"/>
    </location>
</feature>
<dbReference type="CTD" id="172459"/>
<dbReference type="InParanoid" id="Q17583"/>
<accession>Q17583</accession>
<dbReference type="OrthoDB" id="539213at2759"/>
<protein>
    <submittedName>
        <fullName evidence="4">ANK_REP_REGION domain-containing protein</fullName>
    </submittedName>
</protein>
<dbReference type="HOGENOM" id="CLU_461692_0_0_1"/>
<dbReference type="PANTHER" id="PTHR24123">
    <property type="entry name" value="ANKYRIN REPEAT-CONTAINING"/>
    <property type="match status" value="1"/>
</dbReference>
<dbReference type="RefSeq" id="NP_492036.2">
    <property type="nucleotide sequence ID" value="NM_059635.4"/>
</dbReference>
<evidence type="ECO:0000256" key="1">
    <source>
        <dbReference type="ARBA" id="ARBA00022737"/>
    </source>
</evidence>
<dbReference type="PROSITE" id="PS50297">
    <property type="entry name" value="ANK_REP_REGION"/>
    <property type="match status" value="2"/>
</dbReference>
<dbReference type="InterPro" id="IPR051165">
    <property type="entry name" value="Multifunctional_ANK_Repeat"/>
</dbReference>
<dbReference type="PhylomeDB" id="Q17583"/>
<dbReference type="InterPro" id="IPR036770">
    <property type="entry name" value="Ankyrin_rpt-contain_sf"/>
</dbReference>
<dbReference type="OMA" id="QLHCHRP"/>
<dbReference type="PANTHER" id="PTHR24123:SF33">
    <property type="entry name" value="PROTEIN HOS4"/>
    <property type="match status" value="1"/>
</dbReference>
<dbReference type="SMART" id="SM00248">
    <property type="entry name" value="ANK"/>
    <property type="match status" value="7"/>
</dbReference>
<dbReference type="PaxDb" id="6239-C01H6.2"/>
<dbReference type="Gene3D" id="1.25.40.20">
    <property type="entry name" value="Ankyrin repeat-containing domain"/>
    <property type="match status" value="2"/>
</dbReference>
<feature type="repeat" description="ANK" evidence="3">
    <location>
        <begin position="81"/>
        <end position="113"/>
    </location>
</feature>
<dbReference type="SUPFAM" id="SSF48403">
    <property type="entry name" value="Ankyrin repeat"/>
    <property type="match status" value="1"/>
</dbReference>
<evidence type="ECO:0000313" key="4">
    <source>
        <dbReference type="EMBL" id="CAA95781.2"/>
    </source>
</evidence>
<dbReference type="PIR" id="T18847">
    <property type="entry name" value="T18847"/>
</dbReference>
<dbReference type="AGR" id="WB:WBGene00007252"/>
<dbReference type="EMBL" id="BX284601">
    <property type="protein sequence ID" value="CAA95781.2"/>
    <property type="molecule type" value="Genomic_DNA"/>
</dbReference>
<sequence length="668" mass="74938">MSGAAADGIDDRDIPKQEFLDAAFNGDIDKIDGLLRDKKVHIDSVDDDQVTALHIAAAMGNNKLVVRLLDYGANIHAVNHLGMTAYHYAAREGKLAVLDTLMQRGASKNQTTALGVTALTLACAGGHADVVRRLIRISNETPRSKQSLAPTPLIVATCSKSPQICSYLADFRVNLDESMKNLGNLTALSMAIVCTPGVYMVRTLIDLGASVNKKGLGDKTAEELAIMLNRKDLIHFFNEKKSYRSRMNADSDVRKEIKNDHIIERELGAPAQNGVSPLMYATTVRSINSAKHLVLHRDSDVNMRDNLHITSLQIASLLRVDDIIPLLLQRRADVTVVNKYGSTAYDLFLLSCDFLEPGQLRGQLHCHRPIDSKSNLNSSSSNIYKALRSQGILTKVGSQIGINSAKIELIEPKHWLAAKTKYQPAKLRNNYKFASVEDILKSCKVAKRPETNECDNETEAIREYMEECQSFAVFCFSDFYGERENNKATIPDYYDKAQDNAKRYAYLRMDGLDKKNSGRQENVSKLIPVRPRKDSIEREYRKPRNIALVDSPSQSQMRTTPRMLKKRDTDYFSAQAGRARASSTSLQVPTVTVTRQRHVTSPVIEDMIWNHFVRRGKNELMRVLQAAEIDKHSFFSLQQKDLEAMNSYTPENMKLIEDIQTAILSRSL</sequence>
<dbReference type="UCSC" id="C01H6.2">
    <property type="organism name" value="c. elegans"/>
</dbReference>
<organism evidence="4 5">
    <name type="scientific">Caenorhabditis elegans</name>
    <dbReference type="NCBI Taxonomy" id="6239"/>
    <lineage>
        <taxon>Eukaryota</taxon>
        <taxon>Metazoa</taxon>
        <taxon>Ecdysozoa</taxon>
        <taxon>Nematoda</taxon>
        <taxon>Chromadorea</taxon>
        <taxon>Rhabditida</taxon>
        <taxon>Rhabditina</taxon>
        <taxon>Rhabditomorpha</taxon>
        <taxon>Rhabditoidea</taxon>
        <taxon>Rhabditidae</taxon>
        <taxon>Peloderinae</taxon>
        <taxon>Caenorhabditis</taxon>
    </lineage>
</organism>
<proteinExistence type="predicted"/>
<evidence type="ECO:0000313" key="6">
    <source>
        <dbReference type="WormBase" id="C01H6.2"/>
    </source>
</evidence>
<dbReference type="GO" id="GO:0042395">
    <property type="term" value="P:ecdysis, collagen and cuticulin-based cuticle"/>
    <property type="evidence" value="ECO:0000315"/>
    <property type="project" value="WormBase"/>
</dbReference>
<dbReference type="PROSITE" id="PS50088">
    <property type="entry name" value="ANK_REPEAT"/>
    <property type="match status" value="3"/>
</dbReference>
<dbReference type="KEGG" id="cel:CELE_C01H6.2"/>
<evidence type="ECO:0000313" key="5">
    <source>
        <dbReference type="Proteomes" id="UP000001940"/>
    </source>
</evidence>
<dbReference type="GeneID" id="172459"/>
<dbReference type="eggNOG" id="KOG0504">
    <property type="taxonomic scope" value="Eukaryota"/>
</dbReference>
<dbReference type="AlphaFoldDB" id="Q17583"/>
<dbReference type="FunCoup" id="Q17583">
    <property type="interactions" value="17"/>
</dbReference>
<dbReference type="STRING" id="6239.C01H6.2.1"/>
<evidence type="ECO:0000256" key="3">
    <source>
        <dbReference type="PROSITE-ProRule" id="PRU00023"/>
    </source>
</evidence>
<name>Q17583_CAEEL</name>
<dbReference type="SMR" id="Q17583"/>
<keyword evidence="2 3" id="KW-0040">ANK repeat</keyword>
<evidence type="ECO:0000256" key="2">
    <source>
        <dbReference type="ARBA" id="ARBA00023043"/>
    </source>
</evidence>
<keyword evidence="5" id="KW-1185">Reference proteome</keyword>